<sequence>MKINALTLITIMAATASATKSFYDLSDDRTCTLGDDNNLTCVKGNDGNAPVIDTSAFQAKESAEPEFQGGGAPADGKRDIAKPYPTCGLGGITGLISDRSNLEGHTFVYLDDYLDNVRNHRMTQQEFDNGIQLIVTAAAAASPLPDPFSREGYAARLALLRKLERQPTMPLPTIRMFLKGAVSALMFQNEGMMRFKDKLHSLRPIIEEIHPAAYSNVKILLMTGMEGNEDLRTRMARLILRIEARRVTLITANIASHIAGDLFTEGVASLRKTAWWMIDDADLLNICRKFAEPVEVPEPGEPAPA</sequence>
<dbReference type="RefSeq" id="XP_062626008.1">
    <property type="nucleotide sequence ID" value="XM_062770024.1"/>
</dbReference>
<accession>A0AAF1BGM7</accession>
<evidence type="ECO:0000313" key="3">
    <source>
        <dbReference type="Proteomes" id="UP000827549"/>
    </source>
</evidence>
<name>A0AAF1BGM7_9TREE</name>
<keyword evidence="1" id="KW-0732">Signal</keyword>
<feature type="chain" id="PRO_5042115294" evidence="1">
    <location>
        <begin position="19"/>
        <end position="305"/>
    </location>
</feature>
<dbReference type="Proteomes" id="UP000827549">
    <property type="component" value="Chromosome 2"/>
</dbReference>
<gene>
    <name evidence="2" type="ORF">LOC62_02G003492</name>
</gene>
<dbReference type="GeneID" id="87806734"/>
<evidence type="ECO:0000313" key="2">
    <source>
        <dbReference type="EMBL" id="WOO79976.1"/>
    </source>
</evidence>
<reference evidence="2" key="1">
    <citation type="submission" date="2023-10" db="EMBL/GenBank/DDBJ databases">
        <authorList>
            <person name="Noh H."/>
        </authorList>
    </citation>
    <scope>NUCLEOTIDE SEQUENCE</scope>
    <source>
        <strain evidence="2">DUCC4014</strain>
    </source>
</reference>
<keyword evidence="3" id="KW-1185">Reference proteome</keyword>
<proteinExistence type="predicted"/>
<feature type="signal peptide" evidence="1">
    <location>
        <begin position="1"/>
        <end position="18"/>
    </location>
</feature>
<dbReference type="EMBL" id="CP086715">
    <property type="protein sequence ID" value="WOO79976.1"/>
    <property type="molecule type" value="Genomic_DNA"/>
</dbReference>
<evidence type="ECO:0000256" key="1">
    <source>
        <dbReference type="SAM" id="SignalP"/>
    </source>
</evidence>
<organism evidence="2 3">
    <name type="scientific">Vanrija pseudolonga</name>
    <dbReference type="NCBI Taxonomy" id="143232"/>
    <lineage>
        <taxon>Eukaryota</taxon>
        <taxon>Fungi</taxon>
        <taxon>Dikarya</taxon>
        <taxon>Basidiomycota</taxon>
        <taxon>Agaricomycotina</taxon>
        <taxon>Tremellomycetes</taxon>
        <taxon>Trichosporonales</taxon>
        <taxon>Trichosporonaceae</taxon>
        <taxon>Vanrija</taxon>
    </lineage>
</organism>
<dbReference type="AlphaFoldDB" id="A0AAF1BGM7"/>
<protein>
    <submittedName>
        <fullName evidence="2">Uncharacterized protein</fullName>
    </submittedName>
</protein>